<dbReference type="OMA" id="MAPIEHY"/>
<protein>
    <submittedName>
        <fullName evidence="1">Uncharacterized protein</fullName>
    </submittedName>
</protein>
<dbReference type="KEGG" id="ssl:SS1G_05739"/>
<name>A7EK92_SCLS1</name>
<organism evidence="1 2">
    <name type="scientific">Sclerotinia sclerotiorum (strain ATCC 18683 / 1980 / Ss-1)</name>
    <name type="common">White mold</name>
    <name type="synonym">Whetzelinia sclerotiorum</name>
    <dbReference type="NCBI Taxonomy" id="665079"/>
    <lineage>
        <taxon>Eukaryota</taxon>
        <taxon>Fungi</taxon>
        <taxon>Dikarya</taxon>
        <taxon>Ascomycota</taxon>
        <taxon>Pezizomycotina</taxon>
        <taxon>Leotiomycetes</taxon>
        <taxon>Helotiales</taxon>
        <taxon>Sclerotiniaceae</taxon>
        <taxon>Sclerotinia</taxon>
    </lineage>
</organism>
<accession>A7EK92</accession>
<dbReference type="GeneID" id="5489251"/>
<dbReference type="AlphaFoldDB" id="A7EK92"/>
<dbReference type="EMBL" id="CH476627">
    <property type="protein sequence ID" value="EDO03258.1"/>
    <property type="molecule type" value="Genomic_DNA"/>
</dbReference>
<dbReference type="RefSeq" id="XP_001592817.1">
    <property type="nucleotide sequence ID" value="XM_001592767.1"/>
</dbReference>
<sequence length="157" mass="17488">MRMPKFSSALYPWVRVLTFCSSRADKLIVFLVEGIVKLATTCEALLSTVDIFKYYTTREEQVTVLGGVEHYIVTCEGELVDEHEDTTEKTVDAVLEIQGSGFRALVVLGENCGKGDCRNVIRCPHSSFKISIVEKSPAGYDPTKTFAYPEIEIKARA</sequence>
<dbReference type="HOGENOM" id="CLU_1679003_0_0_1"/>
<dbReference type="InParanoid" id="A7EK92"/>
<proteinExistence type="predicted"/>
<evidence type="ECO:0000313" key="1">
    <source>
        <dbReference type="EMBL" id="EDO03258.1"/>
    </source>
</evidence>
<reference evidence="2" key="1">
    <citation type="journal article" date="2011" name="PLoS Genet.">
        <title>Genomic analysis of the necrotrophic fungal pathogens Sclerotinia sclerotiorum and Botrytis cinerea.</title>
        <authorList>
            <person name="Amselem J."/>
            <person name="Cuomo C.A."/>
            <person name="van Kan J.A."/>
            <person name="Viaud M."/>
            <person name="Benito E.P."/>
            <person name="Couloux A."/>
            <person name="Coutinho P.M."/>
            <person name="de Vries R.P."/>
            <person name="Dyer P.S."/>
            <person name="Fillinger S."/>
            <person name="Fournier E."/>
            <person name="Gout L."/>
            <person name="Hahn M."/>
            <person name="Kohn L."/>
            <person name="Lapalu N."/>
            <person name="Plummer K.M."/>
            <person name="Pradier J.M."/>
            <person name="Quevillon E."/>
            <person name="Sharon A."/>
            <person name="Simon A."/>
            <person name="ten Have A."/>
            <person name="Tudzynski B."/>
            <person name="Tudzynski P."/>
            <person name="Wincker P."/>
            <person name="Andrew M."/>
            <person name="Anthouard V."/>
            <person name="Beever R.E."/>
            <person name="Beffa R."/>
            <person name="Benoit I."/>
            <person name="Bouzid O."/>
            <person name="Brault B."/>
            <person name="Chen Z."/>
            <person name="Choquer M."/>
            <person name="Collemare J."/>
            <person name="Cotton P."/>
            <person name="Danchin E.G."/>
            <person name="Da Silva C."/>
            <person name="Gautier A."/>
            <person name="Giraud C."/>
            <person name="Giraud T."/>
            <person name="Gonzalez C."/>
            <person name="Grossetete S."/>
            <person name="Guldener U."/>
            <person name="Henrissat B."/>
            <person name="Howlett B.J."/>
            <person name="Kodira C."/>
            <person name="Kretschmer M."/>
            <person name="Lappartient A."/>
            <person name="Leroch M."/>
            <person name="Levis C."/>
            <person name="Mauceli E."/>
            <person name="Neuveglise C."/>
            <person name="Oeser B."/>
            <person name="Pearson M."/>
            <person name="Poulain J."/>
            <person name="Poussereau N."/>
            <person name="Quesneville H."/>
            <person name="Rascle C."/>
            <person name="Schumacher J."/>
            <person name="Segurens B."/>
            <person name="Sexton A."/>
            <person name="Silva E."/>
            <person name="Sirven C."/>
            <person name="Soanes D.M."/>
            <person name="Talbot N.J."/>
            <person name="Templeton M."/>
            <person name="Yandava C."/>
            <person name="Yarden O."/>
            <person name="Zeng Q."/>
            <person name="Rollins J.A."/>
            <person name="Lebrun M.H."/>
            <person name="Dickman M."/>
        </authorList>
    </citation>
    <scope>NUCLEOTIDE SEQUENCE [LARGE SCALE GENOMIC DNA]</scope>
    <source>
        <strain evidence="2">ATCC 18683 / 1980 / Ss-1</strain>
    </source>
</reference>
<dbReference type="Proteomes" id="UP000001312">
    <property type="component" value="Unassembled WGS sequence"/>
</dbReference>
<keyword evidence="2" id="KW-1185">Reference proteome</keyword>
<evidence type="ECO:0000313" key="2">
    <source>
        <dbReference type="Proteomes" id="UP000001312"/>
    </source>
</evidence>
<gene>
    <name evidence="1" type="ORF">SS1G_05739</name>
</gene>